<protein>
    <recommendedName>
        <fullName evidence="5">Transmembrane protein 254</fullName>
    </recommendedName>
</protein>
<feature type="transmembrane region" description="Helical" evidence="6">
    <location>
        <begin position="106"/>
        <end position="124"/>
    </location>
</feature>
<gene>
    <name evidence="7" type="ORF">NEMVEDRAFT_v1g241596</name>
</gene>
<feature type="transmembrane region" description="Helical" evidence="6">
    <location>
        <begin position="20"/>
        <end position="41"/>
    </location>
</feature>
<dbReference type="GO" id="GO:0016020">
    <property type="term" value="C:membrane"/>
    <property type="evidence" value="ECO:0007669"/>
    <property type="project" value="UniProtKB-SubCell"/>
</dbReference>
<dbReference type="OrthoDB" id="9984821at2759"/>
<keyword evidence="3 6" id="KW-1133">Transmembrane helix</keyword>
<name>A7RYN1_NEMVE</name>
<evidence type="ECO:0000313" key="7">
    <source>
        <dbReference type="EMBL" id="EDO43551.1"/>
    </source>
</evidence>
<dbReference type="OMA" id="ACMAFRT"/>
<dbReference type="Proteomes" id="UP000001593">
    <property type="component" value="Unassembled WGS sequence"/>
</dbReference>
<keyword evidence="2 6" id="KW-0812">Transmembrane</keyword>
<evidence type="ECO:0000256" key="1">
    <source>
        <dbReference type="ARBA" id="ARBA00004141"/>
    </source>
</evidence>
<dbReference type="KEGG" id="nve:5515487"/>
<dbReference type="PhylomeDB" id="A7RYN1"/>
<proteinExistence type="predicted"/>
<accession>A7RYN1</accession>
<evidence type="ECO:0000256" key="4">
    <source>
        <dbReference type="ARBA" id="ARBA00023136"/>
    </source>
</evidence>
<evidence type="ECO:0000256" key="6">
    <source>
        <dbReference type="SAM" id="Phobius"/>
    </source>
</evidence>
<keyword evidence="8" id="KW-1185">Reference proteome</keyword>
<dbReference type="InterPro" id="IPR028110">
    <property type="entry name" value="TMEM254"/>
</dbReference>
<evidence type="ECO:0000313" key="8">
    <source>
        <dbReference type="Proteomes" id="UP000001593"/>
    </source>
</evidence>
<keyword evidence="4 6" id="KW-0472">Membrane</keyword>
<dbReference type="eggNOG" id="ENOG502S4F5">
    <property type="taxonomic scope" value="Eukaryota"/>
</dbReference>
<organism evidence="7 8">
    <name type="scientific">Nematostella vectensis</name>
    <name type="common">Starlet sea anemone</name>
    <dbReference type="NCBI Taxonomy" id="45351"/>
    <lineage>
        <taxon>Eukaryota</taxon>
        <taxon>Metazoa</taxon>
        <taxon>Cnidaria</taxon>
        <taxon>Anthozoa</taxon>
        <taxon>Hexacorallia</taxon>
        <taxon>Actiniaria</taxon>
        <taxon>Edwardsiidae</taxon>
        <taxon>Nematostella</taxon>
    </lineage>
</organism>
<dbReference type="Pfam" id="PF14934">
    <property type="entry name" value="TMEM254"/>
    <property type="match status" value="1"/>
</dbReference>
<dbReference type="PANTHER" id="PTHR34104:SF3">
    <property type="entry name" value="TRANSMEMBRANE PROTEIN 254"/>
    <property type="match status" value="1"/>
</dbReference>
<dbReference type="PANTHER" id="PTHR34104">
    <property type="entry name" value="TRANSMEMBRANE PROTEIN 254"/>
    <property type="match status" value="1"/>
</dbReference>
<dbReference type="STRING" id="45351.A7RYN1"/>
<dbReference type="EMBL" id="DS469553">
    <property type="protein sequence ID" value="EDO43551.1"/>
    <property type="molecule type" value="Genomic_DNA"/>
</dbReference>
<comment type="subcellular location">
    <subcellularLocation>
        <location evidence="1">Membrane</location>
        <topology evidence="1">Multi-pass membrane protein</topology>
    </subcellularLocation>
</comment>
<dbReference type="AlphaFoldDB" id="A7RYN1"/>
<dbReference type="HOGENOM" id="CLU_150378_0_0_1"/>
<evidence type="ECO:0000256" key="2">
    <source>
        <dbReference type="ARBA" id="ARBA00022692"/>
    </source>
</evidence>
<reference evidence="7 8" key="1">
    <citation type="journal article" date="2007" name="Science">
        <title>Sea anemone genome reveals ancestral eumetazoan gene repertoire and genomic organization.</title>
        <authorList>
            <person name="Putnam N.H."/>
            <person name="Srivastava M."/>
            <person name="Hellsten U."/>
            <person name="Dirks B."/>
            <person name="Chapman J."/>
            <person name="Salamov A."/>
            <person name="Terry A."/>
            <person name="Shapiro H."/>
            <person name="Lindquist E."/>
            <person name="Kapitonov V.V."/>
            <person name="Jurka J."/>
            <person name="Genikhovich G."/>
            <person name="Grigoriev I.V."/>
            <person name="Lucas S.M."/>
            <person name="Steele R.E."/>
            <person name="Finnerty J.R."/>
            <person name="Technau U."/>
            <person name="Martindale M.Q."/>
            <person name="Rokhsar D.S."/>
        </authorList>
    </citation>
    <scope>NUCLEOTIDE SEQUENCE [LARGE SCALE GENOMIC DNA]</scope>
    <source>
        <strain evidence="8">CH2 X CH6</strain>
    </source>
</reference>
<evidence type="ECO:0000256" key="3">
    <source>
        <dbReference type="ARBA" id="ARBA00022989"/>
    </source>
</evidence>
<dbReference type="InParanoid" id="A7RYN1"/>
<evidence type="ECO:0000256" key="5">
    <source>
        <dbReference type="ARBA" id="ARBA00034834"/>
    </source>
</evidence>
<sequence>MAAPPRKSKVPDTPLDPEYFRFASIIWYILVIAGLTLFYLVTFKPDSFPFEAFGLLGKRLQTVKENNQQTFEIGFTMAILVHIAEACMAFRTCRKMNLSSSASLKWTLQTLLLGFPSFGLLLRYKTDMEVKEKLS</sequence>